<dbReference type="EMBL" id="JAQNDN010000003">
    <property type="protein sequence ID" value="MDC0668058.1"/>
    <property type="molecule type" value="Genomic_DNA"/>
</dbReference>
<evidence type="ECO:0000313" key="1">
    <source>
        <dbReference type="EMBL" id="MDC0668058.1"/>
    </source>
</evidence>
<organism evidence="1 2">
    <name type="scientific">Nannocystis radixulma</name>
    <dbReference type="NCBI Taxonomy" id="2995305"/>
    <lineage>
        <taxon>Bacteria</taxon>
        <taxon>Pseudomonadati</taxon>
        <taxon>Myxococcota</taxon>
        <taxon>Polyangia</taxon>
        <taxon>Nannocystales</taxon>
        <taxon>Nannocystaceae</taxon>
        <taxon>Nannocystis</taxon>
    </lineage>
</organism>
<proteinExistence type="predicted"/>
<gene>
    <name evidence="1" type="ORF">POL58_09935</name>
</gene>
<dbReference type="Proteomes" id="UP001217838">
    <property type="component" value="Unassembled WGS sequence"/>
</dbReference>
<name>A0ABT5B2T9_9BACT</name>
<sequence>MPDNCSPIFFVDAENQQTDIESGWVRCEPEPFDFVEYREEAIACAHEVFWPPCEGQDGDCATDADCGGGQVCSLYYNECTCLSDDKCMSDSDCADGEICLCAGKTSGGNQVAFKNRCISAGCAEKDDCMGDCGCRATHFCSDILAAFCPTLADECANNSDCAPTDGCFWDPDQQRWTCQEPAICE</sequence>
<comment type="caution">
    <text evidence="1">The sequence shown here is derived from an EMBL/GenBank/DDBJ whole genome shotgun (WGS) entry which is preliminary data.</text>
</comment>
<reference evidence="1 2" key="1">
    <citation type="submission" date="2022-11" db="EMBL/GenBank/DDBJ databases">
        <title>Minimal conservation of predation-associated metabolite biosynthetic gene clusters underscores biosynthetic potential of Myxococcota including descriptions for ten novel species: Archangium lansinium sp. nov., Myxococcus landrumus sp. nov., Nannocystis bai.</title>
        <authorList>
            <person name="Ahearne A."/>
            <person name="Stevens C."/>
            <person name="Dowd S."/>
        </authorList>
    </citation>
    <scope>NUCLEOTIDE SEQUENCE [LARGE SCALE GENOMIC DNA]</scope>
    <source>
        <strain evidence="1 2">NCELM</strain>
    </source>
</reference>
<protein>
    <submittedName>
        <fullName evidence="1">Uncharacterized protein</fullName>
    </submittedName>
</protein>
<keyword evidence="2" id="KW-1185">Reference proteome</keyword>
<dbReference type="RefSeq" id="WP_271996793.1">
    <property type="nucleotide sequence ID" value="NZ_JAQNDN010000003.1"/>
</dbReference>
<accession>A0ABT5B2T9</accession>
<evidence type="ECO:0000313" key="2">
    <source>
        <dbReference type="Proteomes" id="UP001217838"/>
    </source>
</evidence>